<keyword evidence="4" id="KW-1185">Reference proteome</keyword>
<dbReference type="Gene3D" id="3.40.190.150">
    <property type="entry name" value="Bordetella uptake gene, domain 1"/>
    <property type="match status" value="1"/>
</dbReference>
<dbReference type="CDD" id="cd07012">
    <property type="entry name" value="PBP2_Bug_TTT"/>
    <property type="match status" value="1"/>
</dbReference>
<protein>
    <submittedName>
        <fullName evidence="3">Tripartite tricarboxylate transporter substrate binding protein</fullName>
    </submittedName>
</protein>
<dbReference type="Proteomes" id="UP000254889">
    <property type="component" value="Chromosome"/>
</dbReference>
<dbReference type="Gene3D" id="3.40.190.10">
    <property type="entry name" value="Periplasmic binding protein-like II"/>
    <property type="match status" value="1"/>
</dbReference>
<dbReference type="SUPFAM" id="SSF53850">
    <property type="entry name" value="Periplasmic binding protein-like II"/>
    <property type="match status" value="1"/>
</dbReference>
<comment type="similarity">
    <text evidence="1">Belongs to the UPF0065 (bug) family.</text>
</comment>
<evidence type="ECO:0000256" key="2">
    <source>
        <dbReference type="SAM" id="MobiDB-lite"/>
    </source>
</evidence>
<dbReference type="OrthoDB" id="9780943at2"/>
<dbReference type="InterPro" id="IPR042100">
    <property type="entry name" value="Bug_dom1"/>
</dbReference>
<dbReference type="Pfam" id="PF03401">
    <property type="entry name" value="TctC"/>
    <property type="match status" value="1"/>
</dbReference>
<dbReference type="InterPro" id="IPR005064">
    <property type="entry name" value="BUG"/>
</dbReference>
<sequence>MPCRASRRNNRRRGGFGDGFNKRPLRARPPSAWNETRGMAWRLLAKSPEMACALIDVAIGSSFDVTTGGALAMAVAPRVAMIGGLMLTALVLSGPSSAEDWPTRPVTMVVPFGAGSASDTVGRVLAAALSEQLGQQVIVENVAGAAGMTGTARVSKAAPDGYQLVLASVDSMAIAPALHKKPPYNPLSDFTPIGLVVDQPIVLVTRKDLPAHTLQEFASYAKHNAAKMQFGSSGVGGGSHFACARLNAAMGVEPIHVPYRGSAAALQDLMAGRIDYLCAPGAGAIGPIEGGTANGIAQLTSERSPLFPDLKTAREQGVSGAESYFWTGLFFPKGVPASIVGKLDGAIDKVLNNPQVVERLQKSGASPIAGDRRSADYLKTLLVSEIDAWNKAVKASGIQIE</sequence>
<dbReference type="PANTHER" id="PTHR42928">
    <property type="entry name" value="TRICARBOXYLATE-BINDING PROTEIN"/>
    <property type="match status" value="1"/>
</dbReference>
<evidence type="ECO:0000313" key="3">
    <source>
        <dbReference type="EMBL" id="AXK81992.1"/>
    </source>
</evidence>
<proteinExistence type="inferred from homology"/>
<feature type="compositionally biased region" description="Basic residues" evidence="2">
    <location>
        <begin position="1"/>
        <end position="14"/>
    </location>
</feature>
<gene>
    <name evidence="3" type="ORF">DW352_16550</name>
</gene>
<dbReference type="EMBL" id="CP031417">
    <property type="protein sequence ID" value="AXK81992.1"/>
    <property type="molecule type" value="Genomic_DNA"/>
</dbReference>
<evidence type="ECO:0000256" key="1">
    <source>
        <dbReference type="ARBA" id="ARBA00006987"/>
    </source>
</evidence>
<organism evidence="3 4">
    <name type="scientific">Pseudolabrys taiwanensis</name>
    <dbReference type="NCBI Taxonomy" id="331696"/>
    <lineage>
        <taxon>Bacteria</taxon>
        <taxon>Pseudomonadati</taxon>
        <taxon>Pseudomonadota</taxon>
        <taxon>Alphaproteobacteria</taxon>
        <taxon>Hyphomicrobiales</taxon>
        <taxon>Xanthobacteraceae</taxon>
        <taxon>Pseudolabrys</taxon>
    </lineage>
</organism>
<reference evidence="3 4" key="1">
    <citation type="submission" date="2018-07" db="EMBL/GenBank/DDBJ databases">
        <authorList>
            <person name="Quirk P.G."/>
            <person name="Krulwich T.A."/>
        </authorList>
    </citation>
    <scope>NUCLEOTIDE SEQUENCE [LARGE SCALE GENOMIC DNA]</scope>
    <source>
        <strain evidence="3 4">CC-BB4</strain>
    </source>
</reference>
<dbReference type="KEGG" id="ptaw:DW352_16550"/>
<dbReference type="PANTHER" id="PTHR42928:SF5">
    <property type="entry name" value="BLR1237 PROTEIN"/>
    <property type="match status" value="1"/>
</dbReference>
<dbReference type="AlphaFoldDB" id="A0A345ZYJ5"/>
<feature type="region of interest" description="Disordered" evidence="2">
    <location>
        <begin position="1"/>
        <end position="31"/>
    </location>
</feature>
<accession>A0A345ZYJ5</accession>
<evidence type="ECO:0000313" key="4">
    <source>
        <dbReference type="Proteomes" id="UP000254889"/>
    </source>
</evidence>
<name>A0A345ZYJ5_9HYPH</name>